<dbReference type="RefSeq" id="WP_210353171.1">
    <property type="nucleotide sequence ID" value="NZ_JAEQMU010000001.1"/>
</dbReference>
<organism evidence="2 3">
    <name type="scientific">Sphingobacterium tabacisoli</name>
    <dbReference type="NCBI Taxonomy" id="2044855"/>
    <lineage>
        <taxon>Bacteria</taxon>
        <taxon>Pseudomonadati</taxon>
        <taxon>Bacteroidota</taxon>
        <taxon>Sphingobacteriia</taxon>
        <taxon>Sphingobacteriales</taxon>
        <taxon>Sphingobacteriaceae</taxon>
        <taxon>Sphingobacterium</taxon>
    </lineage>
</organism>
<dbReference type="Proteomes" id="UP001597440">
    <property type="component" value="Unassembled WGS sequence"/>
</dbReference>
<protein>
    <submittedName>
        <fullName evidence="2">Uncharacterized protein</fullName>
    </submittedName>
</protein>
<keyword evidence="1" id="KW-1133">Transmembrane helix</keyword>
<reference evidence="3" key="1">
    <citation type="journal article" date="2019" name="Int. J. Syst. Evol. Microbiol.">
        <title>The Global Catalogue of Microorganisms (GCM) 10K type strain sequencing project: providing services to taxonomists for standard genome sequencing and annotation.</title>
        <authorList>
            <consortium name="The Broad Institute Genomics Platform"/>
            <consortium name="The Broad Institute Genome Sequencing Center for Infectious Disease"/>
            <person name="Wu L."/>
            <person name="Ma J."/>
        </authorList>
    </citation>
    <scope>NUCLEOTIDE SEQUENCE [LARGE SCALE GENOMIC DNA]</scope>
    <source>
        <strain evidence="3">KCTC 52298</strain>
    </source>
</reference>
<keyword evidence="1" id="KW-0812">Transmembrane</keyword>
<dbReference type="EMBL" id="JBHULD010000014">
    <property type="protein sequence ID" value="MFD2554781.1"/>
    <property type="molecule type" value="Genomic_DNA"/>
</dbReference>
<evidence type="ECO:0000313" key="3">
    <source>
        <dbReference type="Proteomes" id="UP001597440"/>
    </source>
</evidence>
<gene>
    <name evidence="2" type="ORF">ACFSQW_10295</name>
</gene>
<proteinExistence type="predicted"/>
<name>A0ABW5L4Q8_9SPHI</name>
<feature type="transmembrane region" description="Helical" evidence="1">
    <location>
        <begin position="12"/>
        <end position="34"/>
    </location>
</feature>
<keyword evidence="3" id="KW-1185">Reference proteome</keyword>
<accession>A0ABW5L4Q8</accession>
<evidence type="ECO:0000256" key="1">
    <source>
        <dbReference type="SAM" id="Phobius"/>
    </source>
</evidence>
<evidence type="ECO:0000313" key="2">
    <source>
        <dbReference type="EMBL" id="MFD2554781.1"/>
    </source>
</evidence>
<sequence>MRPTINKEQWLLIQLFIGIAALMIGLFLFITHYNQETGRFLIKTGLIYETVILLRLISHHGIFKRKPRPY</sequence>
<comment type="caution">
    <text evidence="2">The sequence shown here is derived from an EMBL/GenBank/DDBJ whole genome shotgun (WGS) entry which is preliminary data.</text>
</comment>
<keyword evidence="1" id="KW-0472">Membrane</keyword>